<gene>
    <name evidence="4" type="ORF">A3C61_01500</name>
</gene>
<keyword evidence="2 3" id="KW-0663">Pyridoxal phosphate</keyword>
<dbReference type="PANTHER" id="PTHR30244">
    <property type="entry name" value="TRANSAMINASE"/>
    <property type="match status" value="1"/>
</dbReference>
<dbReference type="GO" id="GO:0030170">
    <property type="term" value="F:pyridoxal phosphate binding"/>
    <property type="evidence" value="ECO:0007669"/>
    <property type="project" value="TreeGrafter"/>
</dbReference>
<accession>A0A1F8F8Z7</accession>
<dbReference type="CDD" id="cd00616">
    <property type="entry name" value="AHBA_syn"/>
    <property type="match status" value="1"/>
</dbReference>
<feature type="modified residue" description="N6-(pyridoxal phosphate)lysine" evidence="2">
    <location>
        <position position="183"/>
    </location>
</feature>
<organism evidence="4 5">
    <name type="scientific">Candidatus Yanofskybacteria bacterium RIFCSPHIGHO2_02_FULL_39_10</name>
    <dbReference type="NCBI Taxonomy" id="1802674"/>
    <lineage>
        <taxon>Bacteria</taxon>
        <taxon>Candidatus Yanofskyibacteriota</taxon>
    </lineage>
</organism>
<evidence type="ECO:0000313" key="5">
    <source>
        <dbReference type="Proteomes" id="UP000178908"/>
    </source>
</evidence>
<reference evidence="4 5" key="1">
    <citation type="journal article" date="2016" name="Nat. Commun.">
        <title>Thousands of microbial genomes shed light on interconnected biogeochemical processes in an aquifer system.</title>
        <authorList>
            <person name="Anantharaman K."/>
            <person name="Brown C.T."/>
            <person name="Hug L.A."/>
            <person name="Sharon I."/>
            <person name="Castelle C.J."/>
            <person name="Probst A.J."/>
            <person name="Thomas B.C."/>
            <person name="Singh A."/>
            <person name="Wilkins M.J."/>
            <person name="Karaoz U."/>
            <person name="Brodie E.L."/>
            <person name="Williams K.H."/>
            <person name="Hubbard S.S."/>
            <person name="Banfield J.F."/>
        </authorList>
    </citation>
    <scope>NUCLEOTIDE SEQUENCE [LARGE SCALE GENOMIC DNA]</scope>
</reference>
<dbReference type="GO" id="GO:0008483">
    <property type="term" value="F:transaminase activity"/>
    <property type="evidence" value="ECO:0007669"/>
    <property type="project" value="TreeGrafter"/>
</dbReference>
<protein>
    <submittedName>
        <fullName evidence="4">Polysaccharide biosynthesis protein</fullName>
    </submittedName>
</protein>
<comment type="similarity">
    <text evidence="3">Belongs to the DegT/DnrJ/EryC1 family.</text>
</comment>
<proteinExistence type="inferred from homology"/>
<dbReference type="SUPFAM" id="SSF53383">
    <property type="entry name" value="PLP-dependent transferases"/>
    <property type="match status" value="1"/>
</dbReference>
<dbReference type="PANTHER" id="PTHR30244:SF39">
    <property type="entry name" value="BLR3650 PROTEIN"/>
    <property type="match status" value="1"/>
</dbReference>
<comment type="caution">
    <text evidence="4">The sequence shown here is derived from an EMBL/GenBank/DDBJ whole genome shotgun (WGS) entry which is preliminary data.</text>
</comment>
<evidence type="ECO:0000313" key="4">
    <source>
        <dbReference type="EMBL" id="OGN09634.1"/>
    </source>
</evidence>
<dbReference type="AlphaFoldDB" id="A0A1F8F8Z7"/>
<evidence type="ECO:0000256" key="1">
    <source>
        <dbReference type="PIRSR" id="PIRSR000390-1"/>
    </source>
</evidence>
<dbReference type="Gene3D" id="3.90.1150.10">
    <property type="entry name" value="Aspartate Aminotransferase, domain 1"/>
    <property type="match status" value="1"/>
</dbReference>
<dbReference type="GO" id="GO:0000271">
    <property type="term" value="P:polysaccharide biosynthetic process"/>
    <property type="evidence" value="ECO:0007669"/>
    <property type="project" value="TreeGrafter"/>
</dbReference>
<sequence length="374" mass="41883">MNRKYPIAKPYITSADKKNVMEVLNSGNLSLGPKHKEFEEKFAKKIGTKYACTVSSGTAGLHLAMIAAGIKPGDEVITSPFSFIASANCILYMNAKPVFVDIDPLSYNMDPDKIEAAITPKTVAILVVHIFGQAADMSKILKIARKHKLKIIEDSCESICAEHNGQKVGTFGESAVFAFYPNKQMTTGEGGMITTNSKKIYKLCSSLRNQGRAENMQWLDHQYLGYNYRMDELSAAIGITQLAKLDKMIKERQTIAGWYRKYLTPHKQLIQIPETAVNNTHTWFVYVVTLKKPGIRRDELITLLAKQGISTKPYLPSIHLFSFYKKMFGYKKGDFPISEAVSNSSLALPFYVGLKENDIKYIVNRLINVINKSA</sequence>
<dbReference type="Pfam" id="PF01041">
    <property type="entry name" value="DegT_DnrJ_EryC1"/>
    <property type="match status" value="1"/>
</dbReference>
<dbReference type="InterPro" id="IPR015422">
    <property type="entry name" value="PyrdxlP-dep_Trfase_small"/>
</dbReference>
<evidence type="ECO:0000256" key="3">
    <source>
        <dbReference type="RuleBase" id="RU004508"/>
    </source>
</evidence>
<feature type="active site" description="Proton acceptor" evidence="1">
    <location>
        <position position="183"/>
    </location>
</feature>
<dbReference type="InterPro" id="IPR000653">
    <property type="entry name" value="DegT/StrS_aminotransferase"/>
</dbReference>
<name>A0A1F8F8Z7_9BACT</name>
<dbReference type="EMBL" id="MGJO01000017">
    <property type="protein sequence ID" value="OGN09634.1"/>
    <property type="molecule type" value="Genomic_DNA"/>
</dbReference>
<dbReference type="Gene3D" id="3.40.640.10">
    <property type="entry name" value="Type I PLP-dependent aspartate aminotransferase-like (Major domain)"/>
    <property type="match status" value="1"/>
</dbReference>
<dbReference type="Proteomes" id="UP000178908">
    <property type="component" value="Unassembled WGS sequence"/>
</dbReference>
<dbReference type="InterPro" id="IPR015424">
    <property type="entry name" value="PyrdxlP-dep_Trfase"/>
</dbReference>
<evidence type="ECO:0000256" key="2">
    <source>
        <dbReference type="PIRSR" id="PIRSR000390-2"/>
    </source>
</evidence>
<dbReference type="InterPro" id="IPR015421">
    <property type="entry name" value="PyrdxlP-dep_Trfase_major"/>
</dbReference>
<dbReference type="PIRSF" id="PIRSF000390">
    <property type="entry name" value="PLP_StrS"/>
    <property type="match status" value="1"/>
</dbReference>